<dbReference type="Gene3D" id="3.10.28.10">
    <property type="entry name" value="Homing endonucleases"/>
    <property type="match status" value="2"/>
</dbReference>
<dbReference type="InterPro" id="IPR004860">
    <property type="entry name" value="LAGLIDADG_dom"/>
</dbReference>
<dbReference type="GO" id="GO:0005739">
    <property type="term" value="C:mitochondrion"/>
    <property type="evidence" value="ECO:0007669"/>
    <property type="project" value="UniProtKB-ARBA"/>
</dbReference>
<evidence type="ECO:0000313" key="2">
    <source>
        <dbReference type="EMBL" id="AKQ53306.1"/>
    </source>
</evidence>
<keyword evidence="2" id="KW-0255">Endonuclease</keyword>
<dbReference type="FunFam" id="3.10.28.10:FF:000010">
    <property type="entry name" value="LAGLIDADG homing endonuclease I-LtrII"/>
    <property type="match status" value="1"/>
</dbReference>
<name>A0A0K0PSW9_SCLS1</name>
<geneLocation type="mitochondrion" evidence="2"/>
<accession>A0A0K0PSW9</accession>
<dbReference type="RefSeq" id="YP_009389063.1">
    <property type="nucleotide sequence ID" value="NC_035155.1"/>
</dbReference>
<gene>
    <name evidence="2" type="ORF">SS1G_20016</name>
</gene>
<dbReference type="GO" id="GO:0004519">
    <property type="term" value="F:endonuclease activity"/>
    <property type="evidence" value="ECO:0007669"/>
    <property type="project" value="UniProtKB-KW"/>
</dbReference>
<sequence length="327" mass="36936">MSFFSVGFTVKGGPLSNNYSSATVDEPKLSPHWVTGFADAESSFSLKVSKSSTTRSGWNVIPEFQITLHSRDLLLLRKIHTFFGIGIVGEREDRNQVYYSVQSARAIVNVIIPHFDRYPLITQKRADYLLFKQAVNLLIQGQSRSSFEGIRDILSLKGSMNKGLSDTLKLHFPDILLFPRPVVGEQGIQDPSWLTGFVDGEGFFYVKSLKNKRYSSGFNLTMVFSIPQHVRDEALLTKFIDYLGCGRIERAPTRPEIVNFSVSKFSNIKEKVIPFFQSCSLHGIKRMDYLDFVKVAKIVEIKGHLTPEGINKINSLKSGMNSSRMYN</sequence>
<dbReference type="InterPro" id="IPR027434">
    <property type="entry name" value="Homing_endonucl"/>
</dbReference>
<dbReference type="AlphaFoldDB" id="A0A0K0PSW9"/>
<dbReference type="PANTHER" id="PTHR36181">
    <property type="entry name" value="INTRON-ENCODED ENDONUCLEASE AI3-RELATED"/>
    <property type="match status" value="1"/>
</dbReference>
<evidence type="ECO:0000313" key="3">
    <source>
        <dbReference type="Proteomes" id="UP000001312"/>
    </source>
</evidence>
<dbReference type="PANTHER" id="PTHR36181:SF4">
    <property type="entry name" value="LAGLIDADG ENDONUCLEASE"/>
    <property type="match status" value="1"/>
</dbReference>
<dbReference type="EMBL" id="KT283062">
    <property type="protein sequence ID" value="AKQ53306.1"/>
    <property type="molecule type" value="Genomic_DNA"/>
</dbReference>
<protein>
    <submittedName>
        <fullName evidence="2">Laglidadg endonuclease</fullName>
    </submittedName>
</protein>
<dbReference type="InParanoid" id="A0A0K0PSW9"/>
<dbReference type="Pfam" id="PF00961">
    <property type="entry name" value="LAGLIDADG_1"/>
    <property type="match status" value="2"/>
</dbReference>
<organism evidence="2 3">
    <name type="scientific">Sclerotinia sclerotiorum (strain ATCC 18683 / 1980 / Ss-1)</name>
    <name type="common">White mold</name>
    <name type="synonym">Whetzelinia sclerotiorum</name>
    <dbReference type="NCBI Taxonomy" id="665079"/>
    <lineage>
        <taxon>Eukaryota</taxon>
        <taxon>Fungi</taxon>
        <taxon>Dikarya</taxon>
        <taxon>Ascomycota</taxon>
        <taxon>Pezizomycotina</taxon>
        <taxon>Leotiomycetes</taxon>
        <taxon>Helotiales</taxon>
        <taxon>Sclerotiniaceae</taxon>
        <taxon>Sclerotinia</taxon>
    </lineage>
</organism>
<dbReference type="Proteomes" id="UP000001312">
    <property type="component" value="Mitochondrion MT"/>
</dbReference>
<dbReference type="STRING" id="665079.A0A0K0PSW9"/>
<dbReference type="FunFam" id="3.10.28.10:FF:000028">
    <property type="entry name" value="Laglidadg endonuclease"/>
    <property type="match status" value="1"/>
</dbReference>
<evidence type="ECO:0000259" key="1">
    <source>
        <dbReference type="Pfam" id="PF00961"/>
    </source>
</evidence>
<reference evidence="2 3" key="1">
    <citation type="submission" date="2015-07" db="EMBL/GenBank/DDBJ databases">
        <title>The Genome Sequence of Sclerotinia sclerotiorum 1980 mitochondrion.</title>
        <authorList>
            <consortium name="The Broad Institute Genome Sequencing Platform"/>
            <person name="Cuomo C."/>
            <person name="Chen Z."/>
            <person name="Haas B."/>
            <person name="Koehrsen M."/>
            <person name="Young S.K."/>
            <person name="Zeng Q."/>
            <person name="Alvarado L."/>
            <person name="Berlin A."/>
            <person name="Borenstein D."/>
            <person name="Engels R."/>
            <person name="Freedman E."/>
            <person name="Gellesch M."/>
            <person name="Goldberg J."/>
            <person name="Griggs A."/>
            <person name="Gujja S."/>
            <person name="Heiman D."/>
            <person name="Hepburn T."/>
            <person name="Howarth C."/>
            <person name="Jen D."/>
            <person name="Larson L."/>
            <person name="Lewis B."/>
            <person name="Mehta T."/>
            <person name="Park D."/>
            <person name="Pearson M."/>
            <person name="Roberts A."/>
            <person name="Saif S."/>
            <person name="Shea T."/>
            <person name="Shenoy N."/>
            <person name="Sisk P."/>
            <person name="Stolte C."/>
            <person name="Sykes S."/>
            <person name="Walk T."/>
            <person name="White J."/>
            <person name="Yandava C."/>
            <person name="Dickman M.B."/>
            <person name="Kohn L."/>
            <person name="Rollins J."/>
            <person name="Nusbaum C."/>
            <person name="Birren B."/>
        </authorList>
    </citation>
    <scope>NUCLEOTIDE SEQUENCE [LARGE SCALE GENOMIC DNA]</scope>
    <source>
        <strain evidence="3">ATCC 18683 / 1980 / Ss-1</strain>
    </source>
</reference>
<keyword evidence="3" id="KW-1185">Reference proteome</keyword>
<dbReference type="InterPro" id="IPR051289">
    <property type="entry name" value="LAGLIDADG_Endonuclease"/>
</dbReference>
<proteinExistence type="predicted"/>
<dbReference type="FunCoup" id="A0A0K0PSW9">
    <property type="interactions" value="7"/>
</dbReference>
<feature type="domain" description="Homing endonuclease LAGLIDADG" evidence="1">
    <location>
        <begin position="35"/>
        <end position="135"/>
    </location>
</feature>
<dbReference type="KEGG" id="ssl:SS1G_20016"/>
<keyword evidence="2" id="KW-0496">Mitochondrion</keyword>
<feature type="domain" description="Homing endonuclease LAGLIDADG" evidence="1">
    <location>
        <begin position="194"/>
        <end position="295"/>
    </location>
</feature>
<keyword evidence="2" id="KW-0540">Nuclease</keyword>
<dbReference type="GeneID" id="33195460"/>
<dbReference type="SUPFAM" id="SSF55608">
    <property type="entry name" value="Homing endonucleases"/>
    <property type="match status" value="2"/>
</dbReference>
<keyword evidence="2" id="KW-0378">Hydrolase</keyword>